<feature type="non-terminal residue" evidence="2">
    <location>
        <position position="1"/>
    </location>
</feature>
<dbReference type="Pfam" id="PF26639">
    <property type="entry name" value="Het-6_barrel"/>
    <property type="match status" value="1"/>
</dbReference>
<dbReference type="PANTHER" id="PTHR24148">
    <property type="entry name" value="ANKYRIN REPEAT DOMAIN-CONTAINING PROTEIN 39 HOMOLOG-RELATED"/>
    <property type="match status" value="1"/>
</dbReference>
<proteinExistence type="predicted"/>
<dbReference type="Pfam" id="PF06985">
    <property type="entry name" value="HET"/>
    <property type="match status" value="1"/>
</dbReference>
<dbReference type="EMBL" id="JAPUFD010000003">
    <property type="protein sequence ID" value="MDI1486628.1"/>
    <property type="molecule type" value="Genomic_DNA"/>
</dbReference>
<dbReference type="Proteomes" id="UP001161017">
    <property type="component" value="Unassembled WGS sequence"/>
</dbReference>
<sequence length="583" mass="65600">GSGIECGLRNVSLDDEPNFTALSYTWDNQSCDNDIDILDSGSRGKHQLKVSRNVLEALPYLAAHKPNQSWWIDAICINQADTAEKSSQIPLMGRVYTSAGGVTVWLGKPNSSLQGAIDAIPPLLRLETEEGDLTLGDNASHAQFGLPSMESDAWLGIRDLFGLPWFHRTWTLQEALLPTGSLRFLCGGNVIEWDALFDLLKIFARFKPVRMLTKMERKVQSDARGMFELMAWKRREAVPKLDALTMLSLSRNRSTAIPVDKVYGLLALIGDDIVDIDYEKPAETVFLHINRHLIANHPRGMSLIRRASNQPGHGSLPSWCPDWNSTMSLASMLDIYKTGKIEASSKERNLWPSPTIERQLHMRGYCVDEVTCAVGPIPPIGKRHFISEEEYDVRLMYDDADASAKEERAAQIFAWNMDCFNATKARYHLRAGETVDNVYHRTLIGDQLFGSCCMKMDASIGYSTFWTYMLSPWTEDYPKWNDIPDRLETPLCLEYFDAFATLCMGRSFFATKGGRIGVGPRGTRQGDSIVILPNGTVPFILRHMEENVKVHRLVGEAYVHGLMWGEMAEDLRDPGNLEELVLE</sequence>
<accession>A0AA43QHG3</accession>
<dbReference type="AlphaFoldDB" id="A0AA43QHG3"/>
<reference evidence="2" key="1">
    <citation type="journal article" date="2023" name="Genome Biol. Evol.">
        <title>First Whole Genome Sequence and Flow Cytometry Genome Size Data for the Lichen-Forming Fungus Ramalina farinacea (Ascomycota).</title>
        <authorList>
            <person name="Llewellyn T."/>
            <person name="Mian S."/>
            <person name="Hill R."/>
            <person name="Leitch I.J."/>
            <person name="Gaya E."/>
        </authorList>
    </citation>
    <scope>NUCLEOTIDE SEQUENCE</scope>
    <source>
        <strain evidence="2">LIQ254RAFAR</strain>
    </source>
</reference>
<comment type="caution">
    <text evidence="2">The sequence shown here is derived from an EMBL/GenBank/DDBJ whole genome shotgun (WGS) entry which is preliminary data.</text>
</comment>
<organism evidence="2 3">
    <name type="scientific">Ramalina farinacea</name>
    <dbReference type="NCBI Taxonomy" id="258253"/>
    <lineage>
        <taxon>Eukaryota</taxon>
        <taxon>Fungi</taxon>
        <taxon>Dikarya</taxon>
        <taxon>Ascomycota</taxon>
        <taxon>Pezizomycotina</taxon>
        <taxon>Lecanoromycetes</taxon>
        <taxon>OSLEUM clade</taxon>
        <taxon>Lecanoromycetidae</taxon>
        <taxon>Lecanorales</taxon>
        <taxon>Lecanorineae</taxon>
        <taxon>Ramalinaceae</taxon>
        <taxon>Ramalina</taxon>
    </lineage>
</organism>
<name>A0AA43QHG3_9LECA</name>
<dbReference type="InterPro" id="IPR052895">
    <property type="entry name" value="HetReg/Transcr_Mod"/>
</dbReference>
<dbReference type="InterPro" id="IPR010730">
    <property type="entry name" value="HET"/>
</dbReference>
<evidence type="ECO:0000313" key="2">
    <source>
        <dbReference type="EMBL" id="MDI1486628.1"/>
    </source>
</evidence>
<protein>
    <recommendedName>
        <fullName evidence="1">Heterokaryon incompatibility domain-containing protein</fullName>
    </recommendedName>
</protein>
<keyword evidence="3" id="KW-1185">Reference proteome</keyword>
<feature type="domain" description="Heterokaryon incompatibility" evidence="1">
    <location>
        <begin position="19"/>
        <end position="174"/>
    </location>
</feature>
<evidence type="ECO:0000259" key="1">
    <source>
        <dbReference type="Pfam" id="PF06985"/>
    </source>
</evidence>
<gene>
    <name evidence="2" type="ORF">OHK93_005860</name>
</gene>
<evidence type="ECO:0000313" key="3">
    <source>
        <dbReference type="Proteomes" id="UP001161017"/>
    </source>
</evidence>
<dbReference type="PANTHER" id="PTHR24148:SF64">
    <property type="entry name" value="HETEROKARYON INCOMPATIBILITY DOMAIN-CONTAINING PROTEIN"/>
    <property type="match status" value="1"/>
</dbReference>